<organism evidence="2 3">
    <name type="scientific">Vallitalea longa</name>
    <dbReference type="NCBI Taxonomy" id="2936439"/>
    <lineage>
        <taxon>Bacteria</taxon>
        <taxon>Bacillati</taxon>
        <taxon>Bacillota</taxon>
        <taxon>Clostridia</taxon>
        <taxon>Lachnospirales</taxon>
        <taxon>Vallitaleaceae</taxon>
        <taxon>Vallitalea</taxon>
    </lineage>
</organism>
<keyword evidence="1" id="KW-0175">Coiled coil</keyword>
<accession>A0A9W5Y8F0</accession>
<reference evidence="2" key="1">
    <citation type="submission" date="2022-06" db="EMBL/GenBank/DDBJ databases">
        <title>Vallitalea longa sp. nov., an anaerobic bacterium isolated from marine sediment.</title>
        <authorList>
            <person name="Hirano S."/>
            <person name="Terahara T."/>
            <person name="Mori K."/>
            <person name="Hamada M."/>
            <person name="Matsumoto R."/>
            <person name="Kobayashi T."/>
        </authorList>
    </citation>
    <scope>NUCLEOTIDE SEQUENCE</scope>
    <source>
        <strain evidence="2">SH18-1</strain>
    </source>
</reference>
<evidence type="ECO:0000256" key="1">
    <source>
        <dbReference type="SAM" id="Coils"/>
    </source>
</evidence>
<name>A0A9W5Y8F0_9FIRM</name>
<dbReference type="RefSeq" id="WP_281811585.1">
    <property type="nucleotide sequence ID" value="NZ_BRLB01000001.1"/>
</dbReference>
<evidence type="ECO:0000313" key="3">
    <source>
        <dbReference type="Proteomes" id="UP001144256"/>
    </source>
</evidence>
<sequence>MNIIQEYTRVVEAIAVANSQLISAKRELQKIMNTYRPPEIKGLNYDQEKVQVSTRQQNIMITANNICILTNYINELKAELEELNEQRRDLENTINSLGDVKKQYIMYKMKDPKMPNWKIANKAHVSLSTLKRNIKDV</sequence>
<proteinExistence type="predicted"/>
<keyword evidence="3" id="KW-1185">Reference proteome</keyword>
<protein>
    <submittedName>
        <fullName evidence="2">Uncharacterized protein</fullName>
    </submittedName>
</protein>
<dbReference type="AlphaFoldDB" id="A0A9W5Y8F0"/>
<evidence type="ECO:0000313" key="2">
    <source>
        <dbReference type="EMBL" id="GKX27860.1"/>
    </source>
</evidence>
<gene>
    <name evidence="2" type="ORF">SH1V18_03400</name>
</gene>
<comment type="caution">
    <text evidence="2">The sequence shown here is derived from an EMBL/GenBank/DDBJ whole genome shotgun (WGS) entry which is preliminary data.</text>
</comment>
<dbReference type="Proteomes" id="UP001144256">
    <property type="component" value="Unassembled WGS sequence"/>
</dbReference>
<feature type="coiled-coil region" evidence="1">
    <location>
        <begin position="69"/>
        <end position="103"/>
    </location>
</feature>
<dbReference type="EMBL" id="BRLB01000001">
    <property type="protein sequence ID" value="GKX27860.1"/>
    <property type="molecule type" value="Genomic_DNA"/>
</dbReference>